<dbReference type="InterPro" id="IPR050706">
    <property type="entry name" value="Cyclic-di-GMP_PDE-like"/>
</dbReference>
<dbReference type="Pfam" id="PF00563">
    <property type="entry name" value="EAL"/>
    <property type="match status" value="1"/>
</dbReference>
<evidence type="ECO:0000259" key="1">
    <source>
        <dbReference type="PROSITE" id="PS50883"/>
    </source>
</evidence>
<comment type="caution">
    <text evidence="2">The sequence shown here is derived from an EMBL/GenBank/DDBJ whole genome shotgun (WGS) entry which is preliminary data.</text>
</comment>
<dbReference type="RefSeq" id="WP_035664374.1">
    <property type="nucleotide sequence ID" value="NZ_BAUV01000014.1"/>
</dbReference>
<dbReference type="PANTHER" id="PTHR33121:SF82">
    <property type="entry name" value="SIGNAL TRANSDUCTION PROTEIN CONTAINING A EAL DOMAIN"/>
    <property type="match status" value="1"/>
</dbReference>
<dbReference type="GO" id="GO:0071111">
    <property type="term" value="F:cyclic-guanylate-specific phosphodiesterase activity"/>
    <property type="evidence" value="ECO:0007669"/>
    <property type="project" value="InterPro"/>
</dbReference>
<dbReference type="STRING" id="1236973.JCM9157_2222"/>
<evidence type="ECO:0000313" key="3">
    <source>
        <dbReference type="Proteomes" id="UP000018896"/>
    </source>
</evidence>
<dbReference type="AlphaFoldDB" id="W4QT99"/>
<dbReference type="eggNOG" id="COG2200">
    <property type="taxonomic scope" value="Bacteria"/>
</dbReference>
<dbReference type="SUPFAM" id="SSF141868">
    <property type="entry name" value="EAL domain-like"/>
    <property type="match status" value="1"/>
</dbReference>
<dbReference type="CDD" id="cd01948">
    <property type="entry name" value="EAL"/>
    <property type="match status" value="1"/>
</dbReference>
<protein>
    <submittedName>
        <fullName evidence="2">EAL domain</fullName>
    </submittedName>
</protein>
<keyword evidence="3" id="KW-1185">Reference proteome</keyword>
<name>W4QT99_HALA3</name>
<dbReference type="PANTHER" id="PTHR33121">
    <property type="entry name" value="CYCLIC DI-GMP PHOSPHODIESTERASE PDEF"/>
    <property type="match status" value="1"/>
</dbReference>
<dbReference type="SMART" id="SM00052">
    <property type="entry name" value="EAL"/>
    <property type="match status" value="1"/>
</dbReference>
<dbReference type="Gene3D" id="3.20.20.450">
    <property type="entry name" value="EAL domain"/>
    <property type="match status" value="1"/>
</dbReference>
<accession>W4QT99</accession>
<gene>
    <name evidence="2" type="ORF">JCM9157_2222</name>
</gene>
<dbReference type="EMBL" id="BAUV01000014">
    <property type="protein sequence ID" value="GAE35127.1"/>
    <property type="molecule type" value="Genomic_DNA"/>
</dbReference>
<dbReference type="OrthoDB" id="1673646at2"/>
<dbReference type="InterPro" id="IPR035919">
    <property type="entry name" value="EAL_sf"/>
</dbReference>
<proteinExistence type="predicted"/>
<dbReference type="PROSITE" id="PS50883">
    <property type="entry name" value="EAL"/>
    <property type="match status" value="1"/>
</dbReference>
<feature type="domain" description="EAL" evidence="1">
    <location>
        <begin position="1"/>
        <end position="253"/>
    </location>
</feature>
<reference evidence="2 3" key="1">
    <citation type="journal article" date="2014" name="Genome Announc.">
        <title>Draft Genome Sequences of Three Alkaliphilic Bacillus Strains, Bacillus wakoensis JCM 9140T, Bacillus akibai JCM 9157T, and Bacillus hemicellulosilyticus JCM 9152T.</title>
        <authorList>
            <person name="Yuki M."/>
            <person name="Oshima K."/>
            <person name="Suda W."/>
            <person name="Oshida Y."/>
            <person name="Kitamura K."/>
            <person name="Iida T."/>
            <person name="Hattori M."/>
            <person name="Ohkuma M."/>
        </authorList>
    </citation>
    <scope>NUCLEOTIDE SEQUENCE [LARGE SCALE GENOMIC DNA]</scope>
    <source>
        <strain evidence="2 3">JCM 9157</strain>
    </source>
</reference>
<dbReference type="InterPro" id="IPR001633">
    <property type="entry name" value="EAL_dom"/>
</dbReference>
<organism evidence="2 3">
    <name type="scientific">Halalkalibacter akibai (strain ATCC 43226 / DSM 21942 / CIP 109018 / JCM 9157 / 1139)</name>
    <name type="common">Bacillus akibai</name>
    <dbReference type="NCBI Taxonomy" id="1236973"/>
    <lineage>
        <taxon>Bacteria</taxon>
        <taxon>Bacillati</taxon>
        <taxon>Bacillota</taxon>
        <taxon>Bacilli</taxon>
        <taxon>Bacillales</taxon>
        <taxon>Bacillaceae</taxon>
        <taxon>Halalkalibacter</taxon>
    </lineage>
</organism>
<dbReference type="Proteomes" id="UP000018896">
    <property type="component" value="Unassembled WGS sequence"/>
</dbReference>
<evidence type="ECO:0000313" key="2">
    <source>
        <dbReference type="EMBL" id="GAE35127.1"/>
    </source>
</evidence>
<sequence length="300" mass="35147">MYDPLNPILSPKNIFPYFQAIIGENQHSIIGYEVLGRYRDSNRIIVSLGPFFHDSSIHVKEKSQVDRWIRLKALKCLQVYTKKESLYFFNISPTFFSFEEDWLFYQQLLFQFQTNPGLNPKQIVLEITEQNMNNHSQFKNRLIKYQKLGCKIAIDDYGKGFNNLERAMFLRPEILKIDLHSLNDTIKNKTDRTPLGYLSVLSKQLGTKLLFEGIETLELLQLAQNYGAHYYQGYLLANPAPHRPTSPYGLARNFNYTPESRFSYQHPSTDYDPFFSHICKKLPFYCSVFTFVISINVYPI</sequence>